<reference evidence="2 3" key="1">
    <citation type="journal article" date="2019" name="Int. J. Syst. Evol. Microbiol.">
        <title>The Global Catalogue of Microorganisms (GCM) 10K type strain sequencing project: providing services to taxonomists for standard genome sequencing and annotation.</title>
        <authorList>
            <consortium name="The Broad Institute Genomics Platform"/>
            <consortium name="The Broad Institute Genome Sequencing Center for Infectious Disease"/>
            <person name="Wu L."/>
            <person name="Ma J."/>
        </authorList>
    </citation>
    <scope>NUCLEOTIDE SEQUENCE [LARGE SCALE GENOMIC DNA]</scope>
    <source>
        <strain evidence="2 3">JCM 5067</strain>
    </source>
</reference>
<comment type="caution">
    <text evidence="2">The sequence shown here is derived from an EMBL/GenBank/DDBJ whole genome shotgun (WGS) entry which is preliminary data.</text>
</comment>
<feature type="region of interest" description="Disordered" evidence="1">
    <location>
        <begin position="1"/>
        <end position="44"/>
    </location>
</feature>
<evidence type="ECO:0000313" key="3">
    <source>
        <dbReference type="Proteomes" id="UP001500668"/>
    </source>
</evidence>
<name>A0ABN1GMI1_9ACTN</name>
<organism evidence="2 3">
    <name type="scientific">Streptomyces crystallinus</name>
    <dbReference type="NCBI Taxonomy" id="68191"/>
    <lineage>
        <taxon>Bacteria</taxon>
        <taxon>Bacillati</taxon>
        <taxon>Actinomycetota</taxon>
        <taxon>Actinomycetes</taxon>
        <taxon>Kitasatosporales</taxon>
        <taxon>Streptomycetaceae</taxon>
        <taxon>Streptomyces</taxon>
    </lineage>
</organism>
<evidence type="ECO:0000313" key="2">
    <source>
        <dbReference type="EMBL" id="GAA0614651.1"/>
    </source>
</evidence>
<dbReference type="EMBL" id="BAAACA010000035">
    <property type="protein sequence ID" value="GAA0614651.1"/>
    <property type="molecule type" value="Genomic_DNA"/>
</dbReference>
<proteinExistence type="predicted"/>
<sequence>MAVAVAKGIREGEAVVRIPGEDTDPGNEEGPVRRSGPGLPDQGE</sequence>
<accession>A0ABN1GMI1</accession>
<keyword evidence="3" id="KW-1185">Reference proteome</keyword>
<evidence type="ECO:0000256" key="1">
    <source>
        <dbReference type="SAM" id="MobiDB-lite"/>
    </source>
</evidence>
<protein>
    <submittedName>
        <fullName evidence="2">Uncharacterized protein</fullName>
    </submittedName>
</protein>
<gene>
    <name evidence="2" type="ORF">GCM10010394_50870</name>
</gene>
<dbReference type="Proteomes" id="UP001500668">
    <property type="component" value="Unassembled WGS sequence"/>
</dbReference>